<proteinExistence type="predicted"/>
<sequence>MEDCSDNIRRECLGATSIGIKPIFHTGLIYRALGIIHKRFLLKPGGRRKRAKDAIVLGFLIGDESFHQPMPDHMFYSIGLVRKVDLQTVDEGEAGKASIVSES</sequence>
<protein>
    <submittedName>
        <fullName evidence="1">Uncharacterized protein</fullName>
    </submittedName>
</protein>
<comment type="caution">
    <text evidence="1">The sequence shown here is derived from an EMBL/GenBank/DDBJ whole genome shotgun (WGS) entry which is preliminary data.</text>
</comment>
<accession>A0A8X6ULZ9</accession>
<dbReference type="EMBL" id="BMAW01038114">
    <property type="protein sequence ID" value="GFU51076.1"/>
    <property type="molecule type" value="Genomic_DNA"/>
</dbReference>
<gene>
    <name evidence="1" type="ORF">NPIL_29281</name>
</gene>
<keyword evidence="2" id="KW-1185">Reference proteome</keyword>
<evidence type="ECO:0000313" key="1">
    <source>
        <dbReference type="EMBL" id="GFU51076.1"/>
    </source>
</evidence>
<evidence type="ECO:0000313" key="2">
    <source>
        <dbReference type="Proteomes" id="UP000887013"/>
    </source>
</evidence>
<dbReference type="AlphaFoldDB" id="A0A8X6ULZ9"/>
<name>A0A8X6ULZ9_NEPPI</name>
<organism evidence="1 2">
    <name type="scientific">Nephila pilipes</name>
    <name type="common">Giant wood spider</name>
    <name type="synonym">Nephila maculata</name>
    <dbReference type="NCBI Taxonomy" id="299642"/>
    <lineage>
        <taxon>Eukaryota</taxon>
        <taxon>Metazoa</taxon>
        <taxon>Ecdysozoa</taxon>
        <taxon>Arthropoda</taxon>
        <taxon>Chelicerata</taxon>
        <taxon>Arachnida</taxon>
        <taxon>Araneae</taxon>
        <taxon>Araneomorphae</taxon>
        <taxon>Entelegynae</taxon>
        <taxon>Araneoidea</taxon>
        <taxon>Nephilidae</taxon>
        <taxon>Nephila</taxon>
    </lineage>
</organism>
<reference evidence="1" key="1">
    <citation type="submission" date="2020-08" db="EMBL/GenBank/DDBJ databases">
        <title>Multicomponent nature underlies the extraordinary mechanical properties of spider dragline silk.</title>
        <authorList>
            <person name="Kono N."/>
            <person name="Nakamura H."/>
            <person name="Mori M."/>
            <person name="Yoshida Y."/>
            <person name="Ohtoshi R."/>
            <person name="Malay A.D."/>
            <person name="Moran D.A.P."/>
            <person name="Tomita M."/>
            <person name="Numata K."/>
            <person name="Arakawa K."/>
        </authorList>
    </citation>
    <scope>NUCLEOTIDE SEQUENCE</scope>
</reference>
<dbReference type="Proteomes" id="UP000887013">
    <property type="component" value="Unassembled WGS sequence"/>
</dbReference>